<keyword evidence="1" id="KW-0472">Membrane</keyword>
<protein>
    <submittedName>
        <fullName evidence="2">Uncharacterized protein</fullName>
    </submittedName>
</protein>
<accession>A0A9D4LYE1</accession>
<sequence>MTTNKAVAHISDQPGSHKPYMDPSLFGCLAGHYNSIGTEQLLDKLPASKSSYINQRQIYVKRAKKCIGKLKTRKGTTYLVTIHVMLKRPNSNAKSSRSSFFVVTLFAVLLMSLKVLKN</sequence>
<dbReference type="Proteomes" id="UP000828390">
    <property type="component" value="Unassembled WGS sequence"/>
</dbReference>
<organism evidence="2 3">
    <name type="scientific">Dreissena polymorpha</name>
    <name type="common">Zebra mussel</name>
    <name type="synonym">Mytilus polymorpha</name>
    <dbReference type="NCBI Taxonomy" id="45954"/>
    <lineage>
        <taxon>Eukaryota</taxon>
        <taxon>Metazoa</taxon>
        <taxon>Spiralia</taxon>
        <taxon>Lophotrochozoa</taxon>
        <taxon>Mollusca</taxon>
        <taxon>Bivalvia</taxon>
        <taxon>Autobranchia</taxon>
        <taxon>Heteroconchia</taxon>
        <taxon>Euheterodonta</taxon>
        <taxon>Imparidentia</taxon>
        <taxon>Neoheterodontei</taxon>
        <taxon>Myida</taxon>
        <taxon>Dreissenoidea</taxon>
        <taxon>Dreissenidae</taxon>
        <taxon>Dreissena</taxon>
    </lineage>
</organism>
<keyword evidence="1" id="KW-1133">Transmembrane helix</keyword>
<comment type="caution">
    <text evidence="2">The sequence shown here is derived from an EMBL/GenBank/DDBJ whole genome shotgun (WGS) entry which is preliminary data.</text>
</comment>
<keyword evidence="3" id="KW-1185">Reference proteome</keyword>
<dbReference type="AlphaFoldDB" id="A0A9D4LYE1"/>
<evidence type="ECO:0000256" key="1">
    <source>
        <dbReference type="SAM" id="Phobius"/>
    </source>
</evidence>
<feature type="transmembrane region" description="Helical" evidence="1">
    <location>
        <begin position="98"/>
        <end position="116"/>
    </location>
</feature>
<evidence type="ECO:0000313" key="3">
    <source>
        <dbReference type="Proteomes" id="UP000828390"/>
    </source>
</evidence>
<reference evidence="2" key="1">
    <citation type="journal article" date="2019" name="bioRxiv">
        <title>The Genome of the Zebra Mussel, Dreissena polymorpha: A Resource for Invasive Species Research.</title>
        <authorList>
            <person name="McCartney M.A."/>
            <person name="Auch B."/>
            <person name="Kono T."/>
            <person name="Mallez S."/>
            <person name="Zhang Y."/>
            <person name="Obille A."/>
            <person name="Becker A."/>
            <person name="Abrahante J.E."/>
            <person name="Garbe J."/>
            <person name="Badalamenti J.P."/>
            <person name="Herman A."/>
            <person name="Mangelson H."/>
            <person name="Liachko I."/>
            <person name="Sullivan S."/>
            <person name="Sone E.D."/>
            <person name="Koren S."/>
            <person name="Silverstein K.A.T."/>
            <person name="Beckman K.B."/>
            <person name="Gohl D.M."/>
        </authorList>
    </citation>
    <scope>NUCLEOTIDE SEQUENCE</scope>
    <source>
        <strain evidence="2">Duluth1</strain>
        <tissue evidence="2">Whole animal</tissue>
    </source>
</reference>
<keyword evidence="1" id="KW-0812">Transmembrane</keyword>
<reference evidence="2" key="2">
    <citation type="submission" date="2020-11" db="EMBL/GenBank/DDBJ databases">
        <authorList>
            <person name="McCartney M.A."/>
            <person name="Auch B."/>
            <person name="Kono T."/>
            <person name="Mallez S."/>
            <person name="Becker A."/>
            <person name="Gohl D.M."/>
            <person name="Silverstein K.A.T."/>
            <person name="Koren S."/>
            <person name="Bechman K.B."/>
            <person name="Herman A."/>
            <person name="Abrahante J.E."/>
            <person name="Garbe J."/>
        </authorList>
    </citation>
    <scope>NUCLEOTIDE SEQUENCE</scope>
    <source>
        <strain evidence="2">Duluth1</strain>
        <tissue evidence="2">Whole animal</tissue>
    </source>
</reference>
<dbReference type="EMBL" id="JAIWYP010000002">
    <property type="protein sequence ID" value="KAH3865091.1"/>
    <property type="molecule type" value="Genomic_DNA"/>
</dbReference>
<proteinExistence type="predicted"/>
<name>A0A9D4LYE1_DREPO</name>
<evidence type="ECO:0000313" key="2">
    <source>
        <dbReference type="EMBL" id="KAH3865091.1"/>
    </source>
</evidence>
<gene>
    <name evidence="2" type="ORF">DPMN_028130</name>
</gene>